<evidence type="ECO:0000313" key="4">
    <source>
        <dbReference type="EMBL" id="HIV26278.1"/>
    </source>
</evidence>
<feature type="domain" description="Transcobalamin-like C-terminal" evidence="3">
    <location>
        <begin position="197"/>
        <end position="274"/>
    </location>
</feature>
<proteinExistence type="predicted"/>
<feature type="signal peptide" evidence="2">
    <location>
        <begin position="1"/>
        <end position="21"/>
    </location>
</feature>
<feature type="region of interest" description="Disordered" evidence="1">
    <location>
        <begin position="81"/>
        <end position="149"/>
    </location>
</feature>
<dbReference type="EMBL" id="DVOO01000032">
    <property type="protein sequence ID" value="HIV26278.1"/>
    <property type="molecule type" value="Genomic_DNA"/>
</dbReference>
<gene>
    <name evidence="4" type="ORF">IAB71_10955</name>
</gene>
<dbReference type="PROSITE" id="PS51257">
    <property type="entry name" value="PROKAR_LIPOPROTEIN"/>
    <property type="match status" value="1"/>
</dbReference>
<dbReference type="Pfam" id="PF14478">
    <property type="entry name" value="DUF4430"/>
    <property type="match status" value="1"/>
</dbReference>
<feature type="chain" id="PRO_5038932157" evidence="2">
    <location>
        <begin position="22"/>
        <end position="290"/>
    </location>
</feature>
<evidence type="ECO:0000259" key="3">
    <source>
        <dbReference type="Pfam" id="PF14478"/>
    </source>
</evidence>
<feature type="compositionally biased region" description="Polar residues" evidence="1">
    <location>
        <begin position="114"/>
        <end position="124"/>
    </location>
</feature>
<comment type="caution">
    <text evidence="4">The sequence shown here is derived from an EMBL/GenBank/DDBJ whole genome shotgun (WGS) entry which is preliminary data.</text>
</comment>
<sequence length="290" mass="31907">MKKKKGSILACLFLVLALALSGCQTEAVRESAAVSSSADSISQIDSSPEVGVEEADTEPAEEPEYIDEAYVNENYGDHAEEDLSKYNSNNGESSENSTGQNTNGETGAEGTGSQNGISGSSEANADNYYTDPVPEGKPQPVEPQDEAVDTDQAMTCTLLVECSTILNNMENLTEGKESLVPSDGVIYGPSTVTFYEGESVYDVLLREMQNNRIHMESVFTAMYNSAYVEGINNLYEFDCGRWSGWMYCVNGWYPNYGCSRYQVQEGDVIEWHYTCDLGRDLGRDNSDWQQ</sequence>
<feature type="compositionally biased region" description="Acidic residues" evidence="1">
    <location>
        <begin position="51"/>
        <end position="66"/>
    </location>
</feature>
<evidence type="ECO:0000313" key="5">
    <source>
        <dbReference type="Proteomes" id="UP000824169"/>
    </source>
</evidence>
<dbReference type="AlphaFoldDB" id="A0A9D1TBL5"/>
<evidence type="ECO:0000256" key="1">
    <source>
        <dbReference type="SAM" id="MobiDB-lite"/>
    </source>
</evidence>
<accession>A0A9D1TBL5</accession>
<evidence type="ECO:0000256" key="2">
    <source>
        <dbReference type="SAM" id="SignalP"/>
    </source>
</evidence>
<reference evidence="4" key="2">
    <citation type="journal article" date="2021" name="PeerJ">
        <title>Extensive microbial diversity within the chicken gut microbiome revealed by metagenomics and culture.</title>
        <authorList>
            <person name="Gilroy R."/>
            <person name="Ravi A."/>
            <person name="Getino M."/>
            <person name="Pursley I."/>
            <person name="Horton D.L."/>
            <person name="Alikhan N.F."/>
            <person name="Baker D."/>
            <person name="Gharbi K."/>
            <person name="Hall N."/>
            <person name="Watson M."/>
            <person name="Adriaenssens E.M."/>
            <person name="Foster-Nyarko E."/>
            <person name="Jarju S."/>
            <person name="Secka A."/>
            <person name="Antonio M."/>
            <person name="Oren A."/>
            <person name="Chaudhuri R.R."/>
            <person name="La Ragione R."/>
            <person name="Hildebrand F."/>
            <person name="Pallen M.J."/>
        </authorList>
    </citation>
    <scope>NUCLEOTIDE SEQUENCE</scope>
    <source>
        <strain evidence="4">CHK188-20938</strain>
    </source>
</reference>
<name>A0A9D1TBL5_9FIRM</name>
<feature type="compositionally biased region" description="Low complexity" evidence="1">
    <location>
        <begin position="33"/>
        <end position="47"/>
    </location>
</feature>
<reference evidence="4" key="1">
    <citation type="submission" date="2020-10" db="EMBL/GenBank/DDBJ databases">
        <authorList>
            <person name="Gilroy R."/>
        </authorList>
    </citation>
    <scope>NUCLEOTIDE SEQUENCE</scope>
    <source>
        <strain evidence="4">CHK188-20938</strain>
    </source>
</reference>
<dbReference type="Proteomes" id="UP000824169">
    <property type="component" value="Unassembled WGS sequence"/>
</dbReference>
<dbReference type="InterPro" id="IPR027954">
    <property type="entry name" value="Transcobalamin-like_C"/>
</dbReference>
<protein>
    <submittedName>
        <fullName evidence="4">DUF4430 domain-containing protein</fullName>
    </submittedName>
</protein>
<organism evidence="4 5">
    <name type="scientific">Candidatus Scatomonas pullistercoris</name>
    <dbReference type="NCBI Taxonomy" id="2840920"/>
    <lineage>
        <taxon>Bacteria</taxon>
        <taxon>Bacillati</taxon>
        <taxon>Bacillota</taxon>
        <taxon>Clostridia</taxon>
        <taxon>Lachnospirales</taxon>
        <taxon>Lachnospiraceae</taxon>
        <taxon>Lachnospiraceae incertae sedis</taxon>
        <taxon>Candidatus Scatomonas</taxon>
    </lineage>
</organism>
<feature type="region of interest" description="Disordered" evidence="1">
    <location>
        <begin position="33"/>
        <end position="66"/>
    </location>
</feature>
<dbReference type="Gene3D" id="2.170.130.30">
    <property type="match status" value="1"/>
</dbReference>
<keyword evidence="2" id="KW-0732">Signal</keyword>
<feature type="compositionally biased region" description="Low complexity" evidence="1">
    <location>
        <begin position="87"/>
        <end position="112"/>
    </location>
</feature>